<feature type="active site" description="Proton acceptor" evidence="5">
    <location>
        <position position="170"/>
    </location>
</feature>
<feature type="domain" description="Fibronectin type-III" evidence="8">
    <location>
        <begin position="41"/>
        <end position="134"/>
    </location>
</feature>
<evidence type="ECO:0000313" key="10">
    <source>
        <dbReference type="Proteomes" id="UP000182257"/>
    </source>
</evidence>
<dbReference type="PANTHER" id="PTHR43301:SF3">
    <property type="entry name" value="ARABINAN ENDO-1,5-ALPHA-L-ARABINOSIDASE A-RELATED"/>
    <property type="match status" value="1"/>
</dbReference>
<sequence>MKNMFAKWGCLMLMVVAFAACGGGSDDPEPTPTPTPTGTVTISIPQVSDISTTSAQFRAQVTASSGLNVTKRGFCYSTSSNPTTSDKTLTTQLDDMLATASGLSAGTTYYVKAFAVSALGTTYSEVTSFKTEENSGSALDSYVAPNYIDDYRNIAGWAQRSQWNLANVHDPSVMLADDGYFYMYQTDASYGNAHTAGGHFHARRSKNLIDWEYLGGTMTAAPAWVKDTLNNSRARFGLPAINNPSYGYWAPCVRKVKSGLYRMYYCIVVDNYILTGKANTEANFDKSWTERAFIGVMETSDPASNKWEDKGFVLSSMSDKGTNWARSSTKDWNGYFYYNAIDPTYIITPSGEHWLIFGSWHSGFAALQVNADTGKPISKMPEFCTTMAELNKVMKRVYTRDKNSRWQGAEAPEVIYRNGYYYLFLAYDGLDVPYNTRVVRSQNIDGPYFTISGADVTTNGGDALPIMTHPYKFSSGYGWVGISHCAVFDDGNGNWYYASQQRFPDSAGGNAPNAVMMGGVRSIRWTKDGWPVVMPERYGAVPDVAITEEDIVGTWEHIDLSYSYAKQKTSSEMVFAADHTITSGTWKGGKWSFDATTNTLTANGVELLLQRECDWEATPRKHTIVYAGVTNQKTYWGKKK</sequence>
<evidence type="ECO:0000256" key="3">
    <source>
        <dbReference type="ARBA" id="ARBA00022801"/>
    </source>
</evidence>
<dbReference type="InterPro" id="IPR032291">
    <property type="entry name" value="Abn2_C"/>
</dbReference>
<dbReference type="InterPro" id="IPR003961">
    <property type="entry name" value="FN3_dom"/>
</dbReference>
<evidence type="ECO:0000256" key="4">
    <source>
        <dbReference type="ARBA" id="ARBA00023295"/>
    </source>
</evidence>
<dbReference type="AlphaFoldDB" id="A0A1H3XL56"/>
<protein>
    <submittedName>
        <fullName evidence="9">C-terminal of Glycosyl hydrolases family 43</fullName>
    </submittedName>
</protein>
<dbReference type="Gene3D" id="2.115.10.20">
    <property type="entry name" value="Glycosyl hydrolase domain, family 43"/>
    <property type="match status" value="1"/>
</dbReference>
<dbReference type="InterPro" id="IPR006710">
    <property type="entry name" value="Glyco_hydro_43"/>
</dbReference>
<dbReference type="Pfam" id="PF04616">
    <property type="entry name" value="Glyco_hydro_43"/>
    <property type="match status" value="1"/>
</dbReference>
<dbReference type="InterPro" id="IPR050727">
    <property type="entry name" value="GH43_arabinanases"/>
</dbReference>
<dbReference type="Proteomes" id="UP000182257">
    <property type="component" value="Unassembled WGS sequence"/>
</dbReference>
<evidence type="ECO:0000256" key="5">
    <source>
        <dbReference type="PIRSR" id="PIRSR606710-1"/>
    </source>
</evidence>
<evidence type="ECO:0000313" key="9">
    <source>
        <dbReference type="EMBL" id="SEA00195.1"/>
    </source>
</evidence>
<proteinExistence type="inferred from homology"/>
<comment type="pathway">
    <text evidence="1">Glycan metabolism; L-arabinan degradation.</text>
</comment>
<dbReference type="CDD" id="cd08998">
    <property type="entry name" value="GH43_Arb43a-like"/>
    <property type="match status" value="1"/>
</dbReference>
<evidence type="ECO:0000256" key="7">
    <source>
        <dbReference type="SAM" id="SignalP"/>
    </source>
</evidence>
<dbReference type="PROSITE" id="PS50853">
    <property type="entry name" value="FN3"/>
    <property type="match status" value="1"/>
</dbReference>
<evidence type="ECO:0000256" key="1">
    <source>
        <dbReference type="ARBA" id="ARBA00004834"/>
    </source>
</evidence>
<feature type="active site" description="Proton donor" evidence="5">
    <location>
        <position position="410"/>
    </location>
</feature>
<reference evidence="9 10" key="1">
    <citation type="submission" date="2016-10" db="EMBL/GenBank/DDBJ databases">
        <authorList>
            <person name="de Groot N.N."/>
        </authorList>
    </citation>
    <scope>NUCLEOTIDE SEQUENCE [LARGE SCALE GENOMIC DNA]</scope>
    <source>
        <strain evidence="9 10">D31d</strain>
    </source>
</reference>
<dbReference type="PANTHER" id="PTHR43301">
    <property type="entry name" value="ARABINAN ENDO-1,5-ALPHA-L-ARABINOSIDASE"/>
    <property type="match status" value="1"/>
</dbReference>
<comment type="similarity">
    <text evidence="2">Belongs to the glycosyl hydrolase 43 family.</text>
</comment>
<name>A0A1H3XL56_XYLRU</name>
<organism evidence="9 10">
    <name type="scientific">Xylanibacter ruminicola</name>
    <name type="common">Prevotella ruminicola</name>
    <dbReference type="NCBI Taxonomy" id="839"/>
    <lineage>
        <taxon>Bacteria</taxon>
        <taxon>Pseudomonadati</taxon>
        <taxon>Bacteroidota</taxon>
        <taxon>Bacteroidia</taxon>
        <taxon>Bacteroidales</taxon>
        <taxon>Prevotellaceae</taxon>
        <taxon>Xylanibacter</taxon>
    </lineage>
</organism>
<dbReference type="OrthoDB" id="9801455at2"/>
<dbReference type="PROSITE" id="PS51257">
    <property type="entry name" value="PROKAR_LIPOPROTEIN"/>
    <property type="match status" value="1"/>
</dbReference>
<dbReference type="GO" id="GO:0005975">
    <property type="term" value="P:carbohydrate metabolic process"/>
    <property type="evidence" value="ECO:0007669"/>
    <property type="project" value="InterPro"/>
</dbReference>
<keyword evidence="4" id="KW-0326">Glycosidase</keyword>
<dbReference type="EMBL" id="FNRF01000001">
    <property type="protein sequence ID" value="SEA00195.1"/>
    <property type="molecule type" value="Genomic_DNA"/>
</dbReference>
<evidence type="ECO:0000256" key="2">
    <source>
        <dbReference type="ARBA" id="ARBA00009865"/>
    </source>
</evidence>
<evidence type="ECO:0000259" key="8">
    <source>
        <dbReference type="PROSITE" id="PS50853"/>
    </source>
</evidence>
<dbReference type="Pfam" id="PF16369">
    <property type="entry name" value="GH43_C"/>
    <property type="match status" value="1"/>
</dbReference>
<feature type="signal peptide" evidence="7">
    <location>
        <begin position="1"/>
        <end position="19"/>
    </location>
</feature>
<dbReference type="GO" id="GO:0004553">
    <property type="term" value="F:hydrolase activity, hydrolyzing O-glycosyl compounds"/>
    <property type="evidence" value="ECO:0007669"/>
    <property type="project" value="InterPro"/>
</dbReference>
<accession>A0A1H3XL56</accession>
<dbReference type="SUPFAM" id="SSF75005">
    <property type="entry name" value="Arabinanase/levansucrase/invertase"/>
    <property type="match status" value="1"/>
</dbReference>
<dbReference type="InterPro" id="IPR023296">
    <property type="entry name" value="Glyco_hydro_beta-prop_sf"/>
</dbReference>
<keyword evidence="7" id="KW-0732">Signal</keyword>
<evidence type="ECO:0000256" key="6">
    <source>
        <dbReference type="PIRSR" id="PIRSR606710-2"/>
    </source>
</evidence>
<keyword evidence="3 9" id="KW-0378">Hydrolase</keyword>
<feature type="site" description="Important for catalytic activity, responsible for pKa modulation of the active site Glu and correct orientation of both the proton donor and substrate" evidence="6">
    <location>
        <position position="342"/>
    </location>
</feature>
<dbReference type="Gene3D" id="2.40.128.10">
    <property type="match status" value="1"/>
</dbReference>
<dbReference type="RefSeq" id="WP_074759895.1">
    <property type="nucleotide sequence ID" value="NZ_FNRF01000001.1"/>
</dbReference>
<dbReference type="Gene3D" id="2.60.40.10">
    <property type="entry name" value="Immunoglobulins"/>
    <property type="match status" value="1"/>
</dbReference>
<gene>
    <name evidence="9" type="ORF">SAMN05216462_0266</name>
</gene>
<dbReference type="InterPro" id="IPR013783">
    <property type="entry name" value="Ig-like_fold"/>
</dbReference>
<feature type="chain" id="PRO_5010252787" evidence="7">
    <location>
        <begin position="20"/>
        <end position="640"/>
    </location>
</feature>